<proteinExistence type="predicted"/>
<evidence type="ECO:0000313" key="2">
    <source>
        <dbReference type="Proteomes" id="UP000249688"/>
    </source>
</evidence>
<evidence type="ECO:0000313" key="1">
    <source>
        <dbReference type="EMBL" id="PZW45607.1"/>
    </source>
</evidence>
<comment type="caution">
    <text evidence="1">The sequence shown here is derived from an EMBL/GenBank/DDBJ whole genome shotgun (WGS) entry which is preliminary data.</text>
</comment>
<gene>
    <name evidence="1" type="ORF">C8P66_11122</name>
</gene>
<dbReference type="AlphaFoldDB" id="A0A2W7IK52"/>
<dbReference type="Gene3D" id="3.40.630.40">
    <property type="entry name" value="Zn-dependent exopeptidases"/>
    <property type="match status" value="1"/>
</dbReference>
<protein>
    <submittedName>
        <fullName evidence="1">N-formylglutamate deformylase</fullName>
    </submittedName>
</protein>
<dbReference type="Pfam" id="PF05013">
    <property type="entry name" value="FGase"/>
    <property type="match status" value="1"/>
</dbReference>
<dbReference type="InterPro" id="IPR007709">
    <property type="entry name" value="N-FG_amidohydro"/>
</dbReference>
<reference evidence="1 2" key="1">
    <citation type="submission" date="2018-06" db="EMBL/GenBank/DDBJ databases">
        <title>Genomic Encyclopedia of Archaeal and Bacterial Type Strains, Phase II (KMG-II): from individual species to whole genera.</title>
        <authorList>
            <person name="Goeker M."/>
        </authorList>
    </citation>
    <scope>NUCLEOTIDE SEQUENCE [LARGE SCALE GENOMIC DNA]</scope>
    <source>
        <strain evidence="1 2">DSM 24525</strain>
    </source>
</reference>
<sequence>MDVNDHLGLDPLPIVVKRPVVRTAPLVFASPHSGRSYPAGFLAQSRLDQHALRRSEDSFIEEIFGAAPGLGMPLLAANFPRAYCDVNREAWELDPAMFEDPLPSWVNTTSPRVTAGLGTIPRVVAAGQSIYGHRLPFSLAEARIRDCWQPYHAALSQLITTTMAEFGYCLLVDCHSMPAGPAAGRQDAPEVVLGDVHGTACASRVTRIFEEGFRAAGYRVGRNDPYAGGYTTRHYGRPREGLHAIQIEIARGLYMNEARIEPHAGLVKLSADIETLMARLAVEDWSWLGR</sequence>
<dbReference type="EMBL" id="QKYU01000011">
    <property type="protein sequence ID" value="PZW45607.1"/>
    <property type="molecule type" value="Genomic_DNA"/>
</dbReference>
<accession>A0A2W7IK52</accession>
<name>A0A2W7IK52_9PROT</name>
<dbReference type="Proteomes" id="UP000249688">
    <property type="component" value="Unassembled WGS sequence"/>
</dbReference>
<keyword evidence="2" id="KW-1185">Reference proteome</keyword>
<organism evidence="1 2">
    <name type="scientific">Humitalea rosea</name>
    <dbReference type="NCBI Taxonomy" id="990373"/>
    <lineage>
        <taxon>Bacteria</taxon>
        <taxon>Pseudomonadati</taxon>
        <taxon>Pseudomonadota</taxon>
        <taxon>Alphaproteobacteria</taxon>
        <taxon>Acetobacterales</taxon>
        <taxon>Roseomonadaceae</taxon>
        <taxon>Humitalea</taxon>
    </lineage>
</organism>
<dbReference type="SUPFAM" id="SSF53187">
    <property type="entry name" value="Zn-dependent exopeptidases"/>
    <property type="match status" value="1"/>
</dbReference>
<dbReference type="RefSeq" id="WP_111398269.1">
    <property type="nucleotide sequence ID" value="NZ_QKYU01000011.1"/>
</dbReference>
<dbReference type="OrthoDB" id="9802050at2"/>